<evidence type="ECO:0000313" key="3">
    <source>
        <dbReference type="Proteomes" id="UP000693738"/>
    </source>
</evidence>
<proteinExistence type="predicted"/>
<accession>A0A8J2IZA6</accession>
<name>A0A8J2IZA6_FUSEQ</name>
<dbReference type="AlphaFoldDB" id="A0A8J2IZA6"/>
<organism evidence="2 3">
    <name type="scientific">Fusarium equiseti</name>
    <name type="common">Fusarium scirpi</name>
    <dbReference type="NCBI Taxonomy" id="61235"/>
    <lineage>
        <taxon>Eukaryota</taxon>
        <taxon>Fungi</taxon>
        <taxon>Dikarya</taxon>
        <taxon>Ascomycota</taxon>
        <taxon>Pezizomycotina</taxon>
        <taxon>Sordariomycetes</taxon>
        <taxon>Hypocreomycetidae</taxon>
        <taxon>Hypocreales</taxon>
        <taxon>Nectriaceae</taxon>
        <taxon>Fusarium</taxon>
        <taxon>Fusarium incarnatum-equiseti species complex</taxon>
    </lineage>
</organism>
<gene>
    <name evidence="2" type="ORF">FEQUK3_LOCUS11952</name>
</gene>
<dbReference type="Proteomes" id="UP000693738">
    <property type="component" value="Unassembled WGS sequence"/>
</dbReference>
<evidence type="ECO:0000313" key="2">
    <source>
        <dbReference type="EMBL" id="CAG7566235.1"/>
    </source>
</evidence>
<feature type="region of interest" description="Disordered" evidence="1">
    <location>
        <begin position="119"/>
        <end position="142"/>
    </location>
</feature>
<sequence>MDLRTSLGDFPLSINLPGTWNGSRFANESEYIYRLSAREIQETKDALCYFKGYFILAAEALAEMTSKEAQREEVKELEALPHHQHSLPKSEPHVVHTKLTDDNLAMLNQQIEFETSSKAEMKPKNQVQSALPEYSHRGRGAESVKRAKKGILPAVVMTYLTDIYGSV</sequence>
<reference evidence="2" key="1">
    <citation type="submission" date="2021-05" db="EMBL/GenBank/DDBJ databases">
        <authorList>
            <person name="Khan N."/>
        </authorList>
    </citation>
    <scope>NUCLEOTIDE SEQUENCE</scope>
</reference>
<protein>
    <submittedName>
        <fullName evidence="2">Uncharacterized protein</fullName>
    </submittedName>
</protein>
<dbReference type="EMBL" id="CAJSTJ010000197">
    <property type="protein sequence ID" value="CAG7566235.1"/>
    <property type="molecule type" value="Genomic_DNA"/>
</dbReference>
<evidence type="ECO:0000256" key="1">
    <source>
        <dbReference type="SAM" id="MobiDB-lite"/>
    </source>
</evidence>
<comment type="caution">
    <text evidence="2">The sequence shown here is derived from an EMBL/GenBank/DDBJ whole genome shotgun (WGS) entry which is preliminary data.</text>
</comment>